<reference evidence="5" key="1">
    <citation type="journal article" date="2019" name="Int. J. Syst. Evol. Microbiol.">
        <title>The Global Catalogue of Microorganisms (GCM) 10K type strain sequencing project: providing services to taxonomists for standard genome sequencing and annotation.</title>
        <authorList>
            <consortium name="The Broad Institute Genomics Platform"/>
            <consortium name="The Broad Institute Genome Sequencing Center for Infectious Disease"/>
            <person name="Wu L."/>
            <person name="Ma J."/>
        </authorList>
    </citation>
    <scope>NUCLEOTIDE SEQUENCE [LARGE SCALE GENOMIC DNA]</scope>
    <source>
        <strain evidence="5">JCM 17591</strain>
    </source>
</reference>
<feature type="compositionally biased region" description="Low complexity" evidence="1">
    <location>
        <begin position="1250"/>
        <end position="1263"/>
    </location>
</feature>
<evidence type="ECO:0000259" key="3">
    <source>
        <dbReference type="Pfam" id="PF14410"/>
    </source>
</evidence>
<dbReference type="InterPro" id="IPR006530">
    <property type="entry name" value="YD"/>
</dbReference>
<dbReference type="RefSeq" id="WP_344753504.1">
    <property type="nucleotide sequence ID" value="NZ_BAABBW010000003.1"/>
</dbReference>
<keyword evidence="2" id="KW-0732">Signal</keyword>
<dbReference type="InterPro" id="IPR022385">
    <property type="entry name" value="Rhs_assc_core"/>
</dbReference>
<protein>
    <submittedName>
        <fullName evidence="4">RHS repeat-associated core domain-containing protein</fullName>
    </submittedName>
</protein>
<keyword evidence="5" id="KW-1185">Reference proteome</keyword>
<dbReference type="NCBIfam" id="TIGR03696">
    <property type="entry name" value="Rhs_assc_core"/>
    <property type="match status" value="1"/>
</dbReference>
<dbReference type="Pfam" id="PF14410">
    <property type="entry name" value="GH-E"/>
    <property type="match status" value="1"/>
</dbReference>
<dbReference type="InterPro" id="IPR050708">
    <property type="entry name" value="T6SS_VgrG/RHS"/>
</dbReference>
<gene>
    <name evidence="4" type="ORF">GCM10022287_17640</name>
</gene>
<evidence type="ECO:0000313" key="5">
    <source>
        <dbReference type="Proteomes" id="UP001501079"/>
    </source>
</evidence>
<evidence type="ECO:0000256" key="2">
    <source>
        <dbReference type="SAM" id="SignalP"/>
    </source>
</evidence>
<dbReference type="NCBIfam" id="TIGR01643">
    <property type="entry name" value="YD_repeat_2x"/>
    <property type="match status" value="2"/>
</dbReference>
<dbReference type="InterPro" id="IPR026835">
    <property type="entry name" value="YqcG_C"/>
</dbReference>
<dbReference type="Proteomes" id="UP001501079">
    <property type="component" value="Unassembled WGS sequence"/>
</dbReference>
<dbReference type="PANTHER" id="PTHR32305">
    <property type="match status" value="1"/>
</dbReference>
<feature type="region of interest" description="Disordered" evidence="1">
    <location>
        <begin position="1244"/>
        <end position="1267"/>
    </location>
</feature>
<comment type="caution">
    <text evidence="4">The sequence shown here is derived from an EMBL/GenBank/DDBJ whole genome shotgun (WGS) entry which is preliminary data.</text>
</comment>
<proteinExistence type="predicted"/>
<feature type="region of interest" description="Disordered" evidence="1">
    <location>
        <begin position="2083"/>
        <end position="2102"/>
    </location>
</feature>
<feature type="region of interest" description="Disordered" evidence="1">
    <location>
        <begin position="1321"/>
        <end position="1346"/>
    </location>
</feature>
<feature type="domain" description="Toxin YqcG C-terminal" evidence="3">
    <location>
        <begin position="2031"/>
        <end position="2099"/>
    </location>
</feature>
<evidence type="ECO:0000313" key="4">
    <source>
        <dbReference type="EMBL" id="GAA4174173.1"/>
    </source>
</evidence>
<feature type="chain" id="PRO_5047517219" evidence="2">
    <location>
        <begin position="34"/>
        <end position="2102"/>
    </location>
</feature>
<dbReference type="PANTHER" id="PTHR32305:SF17">
    <property type="entry name" value="TRNA NUCLEASE WAPA"/>
    <property type="match status" value="1"/>
</dbReference>
<dbReference type="Pfam" id="PF05593">
    <property type="entry name" value="RHS_repeat"/>
    <property type="match status" value="2"/>
</dbReference>
<evidence type="ECO:0000256" key="1">
    <source>
        <dbReference type="SAM" id="MobiDB-lite"/>
    </source>
</evidence>
<dbReference type="EMBL" id="BAABBW010000003">
    <property type="protein sequence ID" value="GAA4174173.1"/>
    <property type="molecule type" value="Genomic_DNA"/>
</dbReference>
<organism evidence="4 5">
    <name type="scientific">Gryllotalpicola koreensis</name>
    <dbReference type="NCBI Taxonomy" id="993086"/>
    <lineage>
        <taxon>Bacteria</taxon>
        <taxon>Bacillati</taxon>
        <taxon>Actinomycetota</taxon>
        <taxon>Actinomycetes</taxon>
        <taxon>Micrococcales</taxon>
        <taxon>Microbacteriaceae</taxon>
        <taxon>Gryllotalpicola</taxon>
    </lineage>
</organism>
<feature type="region of interest" description="Disordered" evidence="1">
    <location>
        <begin position="2022"/>
        <end position="2045"/>
    </location>
</feature>
<name>A0ABP7ZZE8_9MICO</name>
<sequence length="2102" mass="217775">MSLITSKIARTGLFSVAVAALLGAGFTALPATAAPAAANTIHNNEHRVTGKLAGPITSSTGRGTSAGQHVAAMQLRSSVEQTVRVPRSTSTQKVTLPNGHPGVLTGKWEELKTGGIKLAPVASASSTATSVAAIKTTVLSSAEAKKHGLQGLVLELQRADMSAASAEVAVSVPAATLEGLYGADYAARTKWVEIPAGDSTSQASSPAATTSAQPVGQRTSANATTLTATISATPMLVAAVAAPISSTGTGNFTATPLKPSDSWNVSTQTGDFSWSYPLRTPPAAAGPSPQLALNYDSQAVDGESGSTNNQPDSVGEGWTLSGGGFIERSYTPCSDDHGAGGPVTTSGDLCWQSDNATISFGGHSGQLVKDAATGAWVLQSDDGSRIQHLVGASAGCGAANGTYDDDCWKVTTTDGTQYFFGMNELPGWASGKAATNSAWTVPVYGNDAGEPCHASTFAASSCVQAWRWNLDYVVDPDGNAEALYYDAQTNHYSQNGTAAVSYTRGGELDHIDYGITGNAPYATNAASDRVVFSYGANGRCVASSGCTAEGASGQIATPATPANYPDVPFDQNCASGACTGLKSPTFFSTSMLSTVTTQVFGGSSYANVDSWALAHTFPSPGDGTNAALWLAKVVHTGYSGSSTLAEPATVFAGAPMQNRVWALDGLAPLEKYRITSLQTNLGEILSVNYTTSSGCTPANAANIEANAATNTLLCYPEYWSPGVLPYTTPKLDLFFKYVVASTVDDPRTGGGYDQPIETNYDYTGSPAWRYSTSPLIPADQRTWNVYAGYNTVQVRVGDHNAPTLQQTTDYTFYQGMDGDRAGTSGGTKSVDVTGSATIPDSLWLTGQLREEKMLNGSGGATLSDTISTPWVSTVKANDGTNTARFVADGTDVTTEPVSTGGSRTTTVTNSYDDTYGLVTSSQKATSDAGTTCTTTGYTQPNTTAWIIGATQRVTELAVPCASAATAIYPADAISDTVDYYDGATVPATPATTAAAAPSKGHLTATQEVDSYSGTTAATAHWVTNSTTSYDALGRPTATTDVLGHTTTTAYTPSARGPVTSEKVTNALGWATTTAYNPAWGVETSVTDLNGQLTTATYDALGRRTAVWLPNESQFGGKTANASYAYTESQTGPSTITTQTLTASGLDVNAQLFDGLGRVVQTQSSGYGGAIMTDTGYDAAGRVNMVNNAYPTTQAAPSTKLFVPSSEEQISSETLTHYDGAGRTAATELDSNGTKRYETDYSYIGADRTDTTPPAGGTPTSSYTNSLGEQTSLTDWLAATPGGAAAHETTSYSYDPAGQMAHMVDAAGNAWSWTYDLLGHQTSATDPDTGTTTSSYDDAGDLLSSTDGRGQTVSYTYDADQRKTAEYQGTTTGSGGIELDSWTYDTLKKGQLTSSASYVGSTAGTPGIAYTDTIGSYSTFYTPLSNTIAIPTGAPALGGTSYTTVYGYNVDGTSAGQADPAEGGLPAETIRNAYDTEGQLASVTGSQLYSVIDRSGIGQPVGYDRDSGTTYLRTAISYDQGTGLILGIGDRTAGSTTPAQVSSRVYGRDNAGQVLSATNTTPSSTDAQCYSYDPLEELTAAWTPSSGNCATAPSSAALGGPAPYWESFTYDQATGNRLTATQHTTNAGGTDAVSTYSYPAAGAAQPHAVSQVSTTQAGATTTESFAYDQAGDATRLGSVTAAYNAQGQTASLTVGASTQDRVYDADGALLLESDPTAGTTVFLGDTELNVAPGSTAATGSRTYTAGSVVLAERDTVAGVSGSSLYWVGSDVDGTPDLEVNAATGAVTNRYTDPFGNPRGTAPTWSSDRGFLNDSASALTGLTQVGARLYNPQTGSFTTADPLLTADSFASRNAYAYAGNSPVTNTDPSGECLEVGDALSFRTNCAGGHGITALSGTVIAHAQQAAYEKATSAGQKYIRSFAAPKKHACDFACMYAGSQQARAETEEKQSVEFGKQLGVAGLFALGGAIDVSTAIESDGADDDAGDEFFDDAQKLEEDLTVDEDLSDPAATRVKLRNSTKLAIQGNAPKTASGDYIDPNTGEPVPKEGPFDYGHVPGYEWWRTQQIARGSGWSRRDVIEYENNPDHYQIENPSSNRSHIYELPR</sequence>
<feature type="compositionally biased region" description="Low complexity" evidence="1">
    <location>
        <begin position="1321"/>
        <end position="1336"/>
    </location>
</feature>
<accession>A0ABP7ZZE8</accession>
<feature type="compositionally biased region" description="Low complexity" evidence="1">
    <location>
        <begin position="199"/>
        <end position="214"/>
    </location>
</feature>
<dbReference type="Gene3D" id="2.180.10.10">
    <property type="entry name" value="RHS repeat-associated core"/>
    <property type="match status" value="2"/>
</dbReference>
<dbReference type="InterPro" id="IPR031325">
    <property type="entry name" value="RHS_repeat"/>
</dbReference>
<feature type="signal peptide" evidence="2">
    <location>
        <begin position="1"/>
        <end position="33"/>
    </location>
</feature>
<feature type="region of interest" description="Disordered" evidence="1">
    <location>
        <begin position="197"/>
        <end position="220"/>
    </location>
</feature>